<name>F0WS86_9STRA</name>
<dbReference type="HOGENOM" id="CLU_2138158_0_0_1"/>
<reference evidence="1" key="2">
    <citation type="submission" date="2011-02" db="EMBL/GenBank/DDBJ databases">
        <authorList>
            <person name="MacLean D."/>
        </authorList>
    </citation>
    <scope>NUCLEOTIDE SEQUENCE</scope>
</reference>
<organism evidence="1">
    <name type="scientific">Albugo laibachii Nc14</name>
    <dbReference type="NCBI Taxonomy" id="890382"/>
    <lineage>
        <taxon>Eukaryota</taxon>
        <taxon>Sar</taxon>
        <taxon>Stramenopiles</taxon>
        <taxon>Oomycota</taxon>
        <taxon>Peronosporomycetes</taxon>
        <taxon>Albuginales</taxon>
        <taxon>Albuginaceae</taxon>
        <taxon>Albugo</taxon>
    </lineage>
</organism>
<gene>
    <name evidence="1" type="primary">AlNc14C226G9224</name>
    <name evidence="1" type="ORF">ALNC14_103480</name>
</gene>
<proteinExistence type="predicted"/>
<protein>
    <submittedName>
        <fullName evidence="1">AlNc14C226G9224 protein</fullName>
    </submittedName>
</protein>
<reference evidence="1" key="1">
    <citation type="journal article" date="2011" name="PLoS Biol.">
        <title>Gene gain and loss during evolution of obligate parasitism in the white rust pathogen of Arabidopsis thaliana.</title>
        <authorList>
            <person name="Kemen E."/>
            <person name="Gardiner A."/>
            <person name="Schultz-Larsen T."/>
            <person name="Kemen A.C."/>
            <person name="Balmuth A.L."/>
            <person name="Robert-Seilaniantz A."/>
            <person name="Bailey K."/>
            <person name="Holub E."/>
            <person name="Studholme D.J."/>
            <person name="Maclean D."/>
            <person name="Jones J.D."/>
        </authorList>
    </citation>
    <scope>NUCLEOTIDE SEQUENCE</scope>
</reference>
<evidence type="ECO:0000313" key="1">
    <source>
        <dbReference type="EMBL" id="CCA24204.1"/>
    </source>
</evidence>
<sequence>MALYVLYMCLCKQWKLLHLFVLHFSSKLLNWKELHTYAGCLLCLSLPRAHFNPISTVPTSYCAVVSESIYKDASMITSPTLTRVPCAAYSDSIIGSGNSELPSSVLLSLCYLK</sequence>
<accession>F0WS86</accession>
<dbReference type="EMBL" id="FR824271">
    <property type="protein sequence ID" value="CCA24204.1"/>
    <property type="molecule type" value="Genomic_DNA"/>
</dbReference>
<dbReference type="AlphaFoldDB" id="F0WS86"/>